<name>A0AAD4Q0C6_9EURO</name>
<evidence type="ECO:0000313" key="2">
    <source>
        <dbReference type="EMBL" id="KAH8700654.1"/>
    </source>
</evidence>
<dbReference type="SUPFAM" id="SSF52266">
    <property type="entry name" value="SGNH hydrolase"/>
    <property type="match status" value="1"/>
</dbReference>
<dbReference type="InterPro" id="IPR036514">
    <property type="entry name" value="SGNH_hydro_sf"/>
</dbReference>
<evidence type="ECO:0008006" key="4">
    <source>
        <dbReference type="Google" id="ProtNLM"/>
    </source>
</evidence>
<dbReference type="Gene3D" id="3.40.50.1110">
    <property type="entry name" value="SGNH hydrolase"/>
    <property type="match status" value="1"/>
</dbReference>
<evidence type="ECO:0000256" key="1">
    <source>
        <dbReference type="ARBA" id="ARBA00022729"/>
    </source>
</evidence>
<dbReference type="InterPro" id="IPR050592">
    <property type="entry name" value="GDSL_lipolytic_enzyme"/>
</dbReference>
<dbReference type="PANTHER" id="PTHR45642:SF139">
    <property type="entry name" value="SGNH HYDROLASE-TYPE ESTERASE DOMAIN-CONTAINING PROTEIN"/>
    <property type="match status" value="1"/>
</dbReference>
<dbReference type="Proteomes" id="UP001201262">
    <property type="component" value="Unassembled WGS sequence"/>
</dbReference>
<dbReference type="PANTHER" id="PTHR45642">
    <property type="entry name" value="GDSL ESTERASE/LIPASE EXL3"/>
    <property type="match status" value="1"/>
</dbReference>
<comment type="caution">
    <text evidence="2">The sequence shown here is derived from an EMBL/GenBank/DDBJ whole genome shotgun (WGS) entry which is preliminary data.</text>
</comment>
<gene>
    <name evidence="2" type="ORF">BGW36DRAFT_291920</name>
</gene>
<evidence type="ECO:0000313" key="3">
    <source>
        <dbReference type="Proteomes" id="UP001201262"/>
    </source>
</evidence>
<feature type="non-terminal residue" evidence="2">
    <location>
        <position position="262"/>
    </location>
</feature>
<sequence length="262" mass="28296">TGFNISGSYPSAANPLGNPAFPGQTTDGGVNWIGFLISKYNTSLTLSFNFAVAGATTNSSIVAPGSLSIPDLGQQVNLFSNSIASKPPSAPWNSHDTLAGIWMGINDLGGTYALSNLDSLLNEIMTSYFGQLQILYNAGVRNFILLAVPPMQRTPVFIDRGSEAVSQDAAAIAKYNSLLQTHLSNFLSSHADARAKFIDTQHPFDQALDNPTAYGAPNATCVNWDGYSCLWRDPYHPGVAIQDLNAQYVKSELEGWFLHRHH</sequence>
<proteinExistence type="predicted"/>
<reference evidence="2" key="1">
    <citation type="submission" date="2021-12" db="EMBL/GenBank/DDBJ databases">
        <title>Convergent genome expansion in fungi linked to evolution of root-endophyte symbiosis.</title>
        <authorList>
            <consortium name="DOE Joint Genome Institute"/>
            <person name="Ke Y.-H."/>
            <person name="Bonito G."/>
            <person name="Liao H.-L."/>
            <person name="Looney B."/>
            <person name="Rojas-Flechas A."/>
            <person name="Nash J."/>
            <person name="Hameed K."/>
            <person name="Schadt C."/>
            <person name="Martin F."/>
            <person name="Crous P.W."/>
            <person name="Miettinen O."/>
            <person name="Magnuson J.K."/>
            <person name="Labbe J."/>
            <person name="Jacobson D."/>
            <person name="Doktycz M.J."/>
            <person name="Veneault-Fourrey C."/>
            <person name="Kuo A."/>
            <person name="Mondo S."/>
            <person name="Calhoun S."/>
            <person name="Riley R."/>
            <person name="Ohm R."/>
            <person name="LaButti K."/>
            <person name="Andreopoulos B."/>
            <person name="Pangilinan J."/>
            <person name="Nolan M."/>
            <person name="Tritt A."/>
            <person name="Clum A."/>
            <person name="Lipzen A."/>
            <person name="Daum C."/>
            <person name="Barry K."/>
            <person name="Grigoriev I.V."/>
            <person name="Vilgalys R."/>
        </authorList>
    </citation>
    <scope>NUCLEOTIDE SEQUENCE</scope>
    <source>
        <strain evidence="2">PMI_201</strain>
    </source>
</reference>
<dbReference type="AlphaFoldDB" id="A0AAD4Q0C6"/>
<keyword evidence="3" id="KW-1185">Reference proteome</keyword>
<accession>A0AAD4Q0C6</accession>
<protein>
    <recommendedName>
        <fullName evidence="4">Carbohydrate esterase family 16 protein</fullName>
    </recommendedName>
</protein>
<dbReference type="CDD" id="cd01846">
    <property type="entry name" value="fatty_acyltransferase_like"/>
    <property type="match status" value="1"/>
</dbReference>
<organism evidence="2 3">
    <name type="scientific">Talaromyces proteolyticus</name>
    <dbReference type="NCBI Taxonomy" id="1131652"/>
    <lineage>
        <taxon>Eukaryota</taxon>
        <taxon>Fungi</taxon>
        <taxon>Dikarya</taxon>
        <taxon>Ascomycota</taxon>
        <taxon>Pezizomycotina</taxon>
        <taxon>Eurotiomycetes</taxon>
        <taxon>Eurotiomycetidae</taxon>
        <taxon>Eurotiales</taxon>
        <taxon>Trichocomaceae</taxon>
        <taxon>Talaromyces</taxon>
        <taxon>Talaromyces sect. Bacilispori</taxon>
    </lineage>
</organism>
<dbReference type="RefSeq" id="XP_046074360.1">
    <property type="nucleotide sequence ID" value="XM_046210878.1"/>
</dbReference>
<dbReference type="EMBL" id="JAJTJA010000004">
    <property type="protein sequence ID" value="KAH8700654.1"/>
    <property type="molecule type" value="Genomic_DNA"/>
</dbReference>
<keyword evidence="1" id="KW-0732">Signal</keyword>
<dbReference type="GeneID" id="70241165"/>